<dbReference type="GO" id="GO:0005524">
    <property type="term" value="F:ATP binding"/>
    <property type="evidence" value="ECO:0007669"/>
    <property type="project" value="InterPro"/>
</dbReference>
<feature type="domain" description="Protein kinase" evidence="2">
    <location>
        <begin position="317"/>
        <end position="649"/>
    </location>
</feature>
<dbReference type="PANTHER" id="PTHR24359:SF37">
    <property type="entry name" value="PROTEIN KINASE DOMAIN-CONTAINING PROTEIN"/>
    <property type="match status" value="1"/>
</dbReference>
<dbReference type="InterPro" id="IPR011009">
    <property type="entry name" value="Kinase-like_dom_sf"/>
</dbReference>
<dbReference type="SMART" id="SM00220">
    <property type="entry name" value="S_TKc"/>
    <property type="match status" value="1"/>
</dbReference>
<protein>
    <recommendedName>
        <fullName evidence="2">Protein kinase domain-containing protein</fullName>
    </recommendedName>
</protein>
<dbReference type="Proteomes" id="UP000193240">
    <property type="component" value="Unassembled WGS sequence"/>
</dbReference>
<reference evidence="3 4" key="1">
    <citation type="journal article" date="2017" name="Genome Announc.">
        <title>Genome sequence of the saprophytic ascomycete Epicoccum nigrum ICMP 19927 strain isolated from New Zealand.</title>
        <authorList>
            <person name="Fokin M."/>
            <person name="Fleetwood D."/>
            <person name="Weir B.S."/>
            <person name="Villas-Boas S.G."/>
        </authorList>
    </citation>
    <scope>NUCLEOTIDE SEQUENCE [LARGE SCALE GENOMIC DNA]</scope>
    <source>
        <strain evidence="3 4">ICMP 19927</strain>
    </source>
</reference>
<organism evidence="3 4">
    <name type="scientific">Epicoccum nigrum</name>
    <name type="common">Soil fungus</name>
    <name type="synonym">Epicoccum purpurascens</name>
    <dbReference type="NCBI Taxonomy" id="105696"/>
    <lineage>
        <taxon>Eukaryota</taxon>
        <taxon>Fungi</taxon>
        <taxon>Dikarya</taxon>
        <taxon>Ascomycota</taxon>
        <taxon>Pezizomycotina</taxon>
        <taxon>Dothideomycetes</taxon>
        <taxon>Pleosporomycetidae</taxon>
        <taxon>Pleosporales</taxon>
        <taxon>Pleosporineae</taxon>
        <taxon>Didymellaceae</taxon>
        <taxon>Epicoccum</taxon>
    </lineage>
</organism>
<sequence length="800" mass="90788">MEARRDFGFKSYVSRKRKRSSRADHGNFGSEDSFEVVEIEPGECYAENQVQLGVASDGGSDFEGEWNDSSSSPSDAPHDQRDNQIQTWTRSGGSYLSVTDRSIRDEATNPQPETLGDMLRQAMVKAAGPGKSQFLPIGALNSIITRERILCELQRQDIPEGHRLANTDLQIVVDHILGNRGDAETSKIFAILCLMELSLEVGTFIDDDISDRHLPFEPSPDPGILASSRNRLVGLCYRDTERSCWIPVSVFDNWRPHNIESFTSYQGWFLAPCFEFSNETRPKFSELHLHDCVVLPFMEEQRKDSALGNPLELPSGFSVVRKVKIHSDHYTLAGRHGDKDHYFAVKQLRKLESTKTISQQRQNPETQAYKRLDHILPEHTVRLLATYTHRDQLHLVFPWADGDLHDFWYKHFPGTARPKRTPELAQWLSRQFLGLATALQGIHNSDVDESSLHSLSPRVRQQRHGRHGDIKPENILWFKDDDTASEDSFGTLKICDLGSADFHGPDSKSVRVSDMHEFTGTYRAPEFDAIRRISPQYDIWSFGCVLLQFMVWYLEGWHGVDRFTERRSNEGVSNRLIFLDNFFNNIYKGDTWAVQAKQSVRDEFDLLREHPKCTEFVLDILQLIESSMLRMAPAKRAGCDAIVRQLEAIAQRCNQDAGYCTQRSIRPISKTSSDLSEIVPVTYSNNKKAELAIIDAYSPQTSDPEVFVLQVDGPSLTDLAEMQTQDVSVEISTIHTTASVEERTAVQTPDDRSMSGLAKPLSTDLGQEGELETSAAKSTTWKMRSWLQALFRICVGCFRR</sequence>
<dbReference type="EMBL" id="KZ107840">
    <property type="protein sequence ID" value="OSS51833.1"/>
    <property type="molecule type" value="Genomic_DNA"/>
</dbReference>
<dbReference type="PROSITE" id="PS50011">
    <property type="entry name" value="PROTEIN_KINASE_DOM"/>
    <property type="match status" value="1"/>
</dbReference>
<accession>A0A1Y2M6V4</accession>
<dbReference type="CDD" id="cd00180">
    <property type="entry name" value="PKc"/>
    <property type="match status" value="1"/>
</dbReference>
<keyword evidence="4" id="KW-1185">Reference proteome</keyword>
<dbReference type="Gene3D" id="1.10.510.10">
    <property type="entry name" value="Transferase(Phosphotransferase) domain 1"/>
    <property type="match status" value="1"/>
</dbReference>
<dbReference type="InterPro" id="IPR000719">
    <property type="entry name" value="Prot_kinase_dom"/>
</dbReference>
<evidence type="ECO:0000259" key="2">
    <source>
        <dbReference type="PROSITE" id="PS50011"/>
    </source>
</evidence>
<feature type="region of interest" description="Disordered" evidence="1">
    <location>
        <begin position="52"/>
        <end position="81"/>
    </location>
</feature>
<proteinExistence type="predicted"/>
<feature type="region of interest" description="Disordered" evidence="1">
    <location>
        <begin position="746"/>
        <end position="773"/>
    </location>
</feature>
<dbReference type="PANTHER" id="PTHR24359">
    <property type="entry name" value="SERINE/THREONINE-PROTEIN KINASE SBK1"/>
    <property type="match status" value="1"/>
</dbReference>
<dbReference type="SUPFAM" id="SSF56112">
    <property type="entry name" value="Protein kinase-like (PK-like)"/>
    <property type="match status" value="1"/>
</dbReference>
<evidence type="ECO:0000313" key="3">
    <source>
        <dbReference type="EMBL" id="OSS51833.1"/>
    </source>
</evidence>
<feature type="region of interest" description="Disordered" evidence="1">
    <location>
        <begin position="14"/>
        <end position="34"/>
    </location>
</feature>
<dbReference type="AlphaFoldDB" id="A0A1Y2M6V4"/>
<gene>
    <name evidence="3" type="ORF">B5807_04013</name>
</gene>
<dbReference type="GO" id="GO:0004674">
    <property type="term" value="F:protein serine/threonine kinase activity"/>
    <property type="evidence" value="ECO:0007669"/>
    <property type="project" value="TreeGrafter"/>
</dbReference>
<evidence type="ECO:0000256" key="1">
    <source>
        <dbReference type="SAM" id="MobiDB-lite"/>
    </source>
</evidence>
<evidence type="ECO:0000313" key="4">
    <source>
        <dbReference type="Proteomes" id="UP000193240"/>
    </source>
</evidence>
<dbReference type="Pfam" id="PF00069">
    <property type="entry name" value="Pkinase"/>
    <property type="match status" value="1"/>
</dbReference>
<name>A0A1Y2M6V4_EPING</name>
<dbReference type="InParanoid" id="A0A1Y2M6V4"/>
<dbReference type="STRING" id="105696.A0A1Y2M6V4"/>
<dbReference type="OMA" id="CADGNLM"/>